<dbReference type="AlphaFoldDB" id="A0A060A3D6"/>
<sequence>MRKRPSAYKPQRGASIKEPPAPLAGALAWGLVLVFITGIANAGIIGSPGKACALLREHAQPGWLASKTMALKLSRYRRPLYVDPSPVIAQVGHIPDLPYLTGIPGKHGCVAVSPTFLGTSETRLDREWLWLIGIAGTAHPHAYQSAVEAANNPVLRRVAGWFGIGGNIAKRAVLASECQATRWLPEPALKEFQLIAADLEGNHYLPTEEQQKKTIEKCRATATGEGTP</sequence>
<evidence type="ECO:0000313" key="2">
    <source>
        <dbReference type="Proteomes" id="UP000005522"/>
    </source>
</evidence>
<protein>
    <submittedName>
        <fullName evidence="1">Uncharacterized protein</fullName>
    </submittedName>
</protein>
<gene>
    <name evidence="1" type="ORF">Acaty_m0133</name>
</gene>
<dbReference type="HOGENOM" id="CLU_109680_0_0_6"/>
<proteinExistence type="predicted"/>
<evidence type="ECO:0000313" key="1">
    <source>
        <dbReference type="EMBL" id="AIA56706.1"/>
    </source>
</evidence>
<accession>A0A060A3D6</accession>
<reference evidence="1 2" key="1">
    <citation type="journal article" date="2009" name="J. Bacteriol.">
        <title>Draft genome sequence of the extremely acidophilic bacterium Acidithiobacillus caldus ATCC 51756 reveals metabolic versatility in the genus Acidithiobacillus.</title>
        <authorList>
            <person name="Valdes J."/>
            <person name="Quatrini R."/>
            <person name="Hallberg K."/>
            <person name="Dopson M."/>
            <person name="Valenzuela P.D."/>
            <person name="Holmes D.S."/>
        </authorList>
    </citation>
    <scope>NUCLEOTIDE SEQUENCE [LARGE SCALE GENOMIC DNA]</scope>
    <source>
        <strain evidence="2">ATCC 51756 / DSM 8584 / KU</strain>
        <plasmid evidence="2">megaPlasmid mpAca1.1</plasmid>
    </source>
</reference>
<geneLocation type="plasmid" evidence="2">
    <name>megaPlasmid mpAca1.1</name>
</geneLocation>
<dbReference type="Proteomes" id="UP000005522">
    <property type="component" value="Plasmid megap mpAca1.1"/>
</dbReference>
<dbReference type="EMBL" id="CP005987">
    <property type="protein sequence ID" value="AIA56706.1"/>
    <property type="molecule type" value="Genomic_DNA"/>
</dbReference>
<name>A0A060A3D6_ACICK</name>
<dbReference type="KEGG" id="acz:Acaty_m0133"/>
<keyword evidence="1" id="KW-0614">Plasmid</keyword>
<organism evidence="1 2">
    <name type="scientific">Acidithiobacillus caldus (strain ATCC 51756 / DSM 8584 / KU)</name>
    <dbReference type="NCBI Taxonomy" id="637389"/>
    <lineage>
        <taxon>Bacteria</taxon>
        <taxon>Pseudomonadati</taxon>
        <taxon>Pseudomonadota</taxon>
        <taxon>Acidithiobacillia</taxon>
        <taxon>Acidithiobacillales</taxon>
        <taxon>Acidithiobacillaceae</taxon>
        <taxon>Acidithiobacillus</taxon>
    </lineage>
</organism>